<feature type="transmembrane region" description="Helical" evidence="7">
    <location>
        <begin position="7"/>
        <end position="29"/>
    </location>
</feature>
<dbReference type="RefSeq" id="WP_182662427.1">
    <property type="nucleotide sequence ID" value="NZ_VKHS01000156.1"/>
</dbReference>
<evidence type="ECO:0000313" key="9">
    <source>
        <dbReference type="Proteomes" id="UP000530234"/>
    </source>
</evidence>
<organism evidence="8 9">
    <name type="scientific">Streptomyces calidiresistens</name>
    <dbReference type="NCBI Taxonomy" id="1485586"/>
    <lineage>
        <taxon>Bacteria</taxon>
        <taxon>Bacillati</taxon>
        <taxon>Actinomycetota</taxon>
        <taxon>Actinomycetes</taxon>
        <taxon>Kitasatosporales</taxon>
        <taxon>Streptomycetaceae</taxon>
        <taxon>Streptomyces</taxon>
    </lineage>
</organism>
<evidence type="ECO:0000256" key="1">
    <source>
        <dbReference type="ARBA" id="ARBA00004651"/>
    </source>
</evidence>
<evidence type="ECO:0000256" key="3">
    <source>
        <dbReference type="ARBA" id="ARBA00022475"/>
    </source>
</evidence>
<dbReference type="Proteomes" id="UP000530234">
    <property type="component" value="Unassembled WGS sequence"/>
</dbReference>
<keyword evidence="5 7" id="KW-1133">Transmembrane helix</keyword>
<name>A0A7W3XWC2_9ACTN</name>
<evidence type="ECO:0000256" key="6">
    <source>
        <dbReference type="ARBA" id="ARBA00023136"/>
    </source>
</evidence>
<feature type="transmembrane region" description="Helical" evidence="7">
    <location>
        <begin position="49"/>
        <end position="68"/>
    </location>
</feature>
<keyword evidence="9" id="KW-1185">Reference proteome</keyword>
<accession>A0A7W3XWC2</accession>
<evidence type="ECO:0000256" key="5">
    <source>
        <dbReference type="ARBA" id="ARBA00022989"/>
    </source>
</evidence>
<feature type="transmembrane region" description="Helical" evidence="7">
    <location>
        <begin position="125"/>
        <end position="144"/>
    </location>
</feature>
<comment type="subcellular location">
    <subcellularLocation>
        <location evidence="1">Cell membrane</location>
        <topology evidence="1">Multi-pass membrane protein</topology>
    </subcellularLocation>
</comment>
<reference evidence="9" key="1">
    <citation type="submission" date="2019-10" db="EMBL/GenBank/DDBJ databases">
        <title>Streptomyces sp. nov., a novel actinobacterium isolated from alkaline environment.</title>
        <authorList>
            <person name="Golinska P."/>
        </authorList>
    </citation>
    <scope>NUCLEOTIDE SEQUENCE [LARGE SCALE GENOMIC DNA]</scope>
    <source>
        <strain evidence="9">DSM 42108</strain>
    </source>
</reference>
<evidence type="ECO:0000256" key="7">
    <source>
        <dbReference type="SAM" id="Phobius"/>
    </source>
</evidence>
<keyword evidence="6 7" id="KW-0472">Membrane</keyword>
<dbReference type="GO" id="GO:0005886">
    <property type="term" value="C:plasma membrane"/>
    <property type="evidence" value="ECO:0007669"/>
    <property type="project" value="UniProtKB-SubCell"/>
</dbReference>
<sequence length="145" mass="14889">MADILESAGVVLAYGVAGFAVMALGYLALDLVTPRRLTSLIWTERNVGAAIVMSGQMIGVGLVVAAAINASEFQRGLGVGLVSTLIYGLAGVIVMTLVFALVGILTPGRMGATVLEDRDGRPHPAAWVQGAMYIATAVMLTAALS</sequence>
<proteinExistence type="inferred from homology"/>
<comment type="caution">
    <text evidence="8">The sequence shown here is derived from an EMBL/GenBank/DDBJ whole genome shotgun (WGS) entry which is preliminary data.</text>
</comment>
<keyword evidence="4 7" id="KW-0812">Transmembrane</keyword>
<dbReference type="EMBL" id="VKHS01000156">
    <property type="protein sequence ID" value="MBB0229688.1"/>
    <property type="molecule type" value="Genomic_DNA"/>
</dbReference>
<dbReference type="AlphaFoldDB" id="A0A7W3XWC2"/>
<feature type="transmembrane region" description="Helical" evidence="7">
    <location>
        <begin position="80"/>
        <end position="105"/>
    </location>
</feature>
<dbReference type="InterPro" id="IPR007140">
    <property type="entry name" value="DUF350"/>
</dbReference>
<evidence type="ECO:0000256" key="4">
    <source>
        <dbReference type="ARBA" id="ARBA00022692"/>
    </source>
</evidence>
<dbReference type="Pfam" id="PF03994">
    <property type="entry name" value="DUF350"/>
    <property type="match status" value="1"/>
</dbReference>
<comment type="similarity">
    <text evidence="2">Belongs to the UPF0719 family.</text>
</comment>
<keyword evidence="3" id="KW-1003">Cell membrane</keyword>
<evidence type="ECO:0000313" key="8">
    <source>
        <dbReference type="EMBL" id="MBB0229688.1"/>
    </source>
</evidence>
<protein>
    <submittedName>
        <fullName evidence="8">DUF350 domain-containing protein</fullName>
    </submittedName>
</protein>
<gene>
    <name evidence="8" type="ORF">FOE67_09205</name>
</gene>
<evidence type="ECO:0000256" key="2">
    <source>
        <dbReference type="ARBA" id="ARBA00005779"/>
    </source>
</evidence>